<evidence type="ECO:0000313" key="6">
    <source>
        <dbReference type="EMBL" id="HHJ64320.1"/>
    </source>
</evidence>
<dbReference type="GO" id="GO:0012505">
    <property type="term" value="C:endomembrane system"/>
    <property type="evidence" value="ECO:0007669"/>
    <property type="project" value="UniProtKB-SubCell"/>
</dbReference>
<gene>
    <name evidence="6" type="ORF">ENJ61_05360</name>
</gene>
<dbReference type="Proteomes" id="UP000885792">
    <property type="component" value="Unassembled WGS sequence"/>
</dbReference>
<comment type="subcellular location">
    <subcellularLocation>
        <location evidence="1">Endomembrane system</location>
        <topology evidence="1">Multi-pass membrane protein</topology>
    </subcellularLocation>
</comment>
<proteinExistence type="predicted"/>
<keyword evidence="4" id="KW-0472">Membrane</keyword>
<dbReference type="EMBL" id="DRNB01000193">
    <property type="protein sequence ID" value="HHJ64320.1"/>
    <property type="molecule type" value="Genomic_DNA"/>
</dbReference>
<name>A0A7C5QLG4_AQUAO</name>
<evidence type="ECO:0000256" key="4">
    <source>
        <dbReference type="ARBA" id="ARBA00023136"/>
    </source>
</evidence>
<accession>A0A7C5QLG4</accession>
<evidence type="ECO:0000256" key="2">
    <source>
        <dbReference type="ARBA" id="ARBA00022692"/>
    </source>
</evidence>
<keyword evidence="3" id="KW-1133">Transmembrane helix</keyword>
<comment type="caution">
    <text evidence="6">The sequence shown here is derived from an EMBL/GenBank/DDBJ whole genome shotgun (WGS) entry which is preliminary data.</text>
</comment>
<feature type="domain" description="DUF1232" evidence="5">
    <location>
        <begin position="70"/>
        <end position="95"/>
    </location>
</feature>
<keyword evidence="2" id="KW-0812">Transmembrane</keyword>
<sequence>MSFEEKLGRYKTYENLNNFRRLKEEFHRKLEKVPPTMEYLRNLILDVKLLYRILVDPHYELSREAREDFMAALWYFIDTKDSIPDWLPVVGYWDDYKLVRYVKEKHRGEIERYFEETKFFIANYF</sequence>
<dbReference type="AlphaFoldDB" id="A0A7C5QLG4"/>
<dbReference type="Pfam" id="PF06803">
    <property type="entry name" value="DUF1232"/>
    <property type="match status" value="1"/>
</dbReference>
<reference evidence="6" key="1">
    <citation type="journal article" date="2020" name="mSystems">
        <title>Genome- and Community-Level Interaction Insights into Carbon Utilization and Element Cycling Functions of Hydrothermarchaeota in Hydrothermal Sediment.</title>
        <authorList>
            <person name="Zhou Z."/>
            <person name="Liu Y."/>
            <person name="Xu W."/>
            <person name="Pan J."/>
            <person name="Luo Z.H."/>
            <person name="Li M."/>
        </authorList>
    </citation>
    <scope>NUCLEOTIDE SEQUENCE [LARGE SCALE GENOMIC DNA]</scope>
    <source>
        <strain evidence="6">HyVt-501</strain>
    </source>
</reference>
<evidence type="ECO:0000259" key="5">
    <source>
        <dbReference type="Pfam" id="PF06803"/>
    </source>
</evidence>
<dbReference type="InterPro" id="IPR010652">
    <property type="entry name" value="DUF1232"/>
</dbReference>
<evidence type="ECO:0000256" key="1">
    <source>
        <dbReference type="ARBA" id="ARBA00004127"/>
    </source>
</evidence>
<protein>
    <submittedName>
        <fullName evidence="6">DUF1232 domain-containing protein</fullName>
    </submittedName>
</protein>
<organism evidence="6">
    <name type="scientific">Aquifex aeolicus</name>
    <dbReference type="NCBI Taxonomy" id="63363"/>
    <lineage>
        <taxon>Bacteria</taxon>
        <taxon>Pseudomonadati</taxon>
        <taxon>Aquificota</taxon>
        <taxon>Aquificia</taxon>
        <taxon>Aquificales</taxon>
        <taxon>Aquificaceae</taxon>
        <taxon>Aquifex</taxon>
    </lineage>
</organism>
<evidence type="ECO:0000256" key="3">
    <source>
        <dbReference type="ARBA" id="ARBA00022989"/>
    </source>
</evidence>